<name>A0ABZ1YAN3_9ACTN</name>
<organism evidence="1">
    <name type="scientific">Streptomyces althioticus</name>
    <dbReference type="NCBI Taxonomy" id="83380"/>
    <lineage>
        <taxon>Bacteria</taxon>
        <taxon>Bacillati</taxon>
        <taxon>Actinomycetota</taxon>
        <taxon>Actinomycetes</taxon>
        <taxon>Kitasatosporales</taxon>
        <taxon>Streptomycetaceae</taxon>
        <taxon>Streptomyces</taxon>
        <taxon>Streptomyces althioticus group</taxon>
    </lineage>
</organism>
<reference evidence="1" key="1">
    <citation type="submission" date="2022-10" db="EMBL/GenBank/DDBJ databases">
        <title>The complete genomes of actinobacterial strains from the NBC collection.</title>
        <authorList>
            <person name="Joergensen T.S."/>
            <person name="Alvarez Arevalo M."/>
            <person name="Sterndorff E.B."/>
            <person name="Faurdal D."/>
            <person name="Vuksanovic O."/>
            <person name="Mourched A.-S."/>
            <person name="Charusanti P."/>
            <person name="Shaw S."/>
            <person name="Blin K."/>
            <person name="Weber T."/>
        </authorList>
    </citation>
    <scope>NUCLEOTIDE SEQUENCE [LARGE SCALE GENOMIC DNA]</scope>
    <source>
        <strain evidence="1">NBC 01686</strain>
    </source>
</reference>
<accession>A0ABZ1YAN3</accession>
<evidence type="ECO:0000313" key="1">
    <source>
        <dbReference type="EMBL" id="WUU56620.1"/>
    </source>
</evidence>
<sequence length="171" mass="17129">MATWETPLPKNGEPIVVGDPDHDVIHTQTVDCIEELRDMVDAVEASVPTVPTADTLSGATTVGRAVMKASDATAARSAIGAGTSNLAIGTTSTTAKAGDYVPTYSEVTGKPSTFAPTIGTTSTTAAAGNHTHTASTVSATAVGPGTATNVQAILVELEARIAALEAAIEPA</sequence>
<protein>
    <recommendedName>
        <fullName evidence="2">Head fiber protein</fullName>
    </recommendedName>
</protein>
<proteinExistence type="predicted"/>
<dbReference type="EMBL" id="CP109207">
    <property type="protein sequence ID" value="WUU56620.1"/>
    <property type="molecule type" value="Genomic_DNA"/>
</dbReference>
<gene>
    <name evidence="1" type="ORF">OIE82_27140</name>
</gene>
<evidence type="ECO:0008006" key="2">
    <source>
        <dbReference type="Google" id="ProtNLM"/>
    </source>
</evidence>
<dbReference type="RefSeq" id="WP_395759480.1">
    <property type="nucleotide sequence ID" value="NZ_CP109207.1"/>
</dbReference>